<dbReference type="Pfam" id="PF01593">
    <property type="entry name" value="Amino_oxidase"/>
    <property type="match status" value="1"/>
</dbReference>
<accession>A0A0T6LNJ1</accession>
<dbReference type="PANTHER" id="PTHR42923:SF46">
    <property type="entry name" value="AMINE OXIDASE"/>
    <property type="match status" value="1"/>
</dbReference>
<dbReference type="EMBL" id="LLZU01000035">
    <property type="protein sequence ID" value="KRV47678.1"/>
    <property type="molecule type" value="Genomic_DNA"/>
</dbReference>
<keyword evidence="3" id="KW-1185">Reference proteome</keyword>
<name>A0A0T6LNJ1_WENVI</name>
<evidence type="ECO:0000313" key="2">
    <source>
        <dbReference type="EMBL" id="KRV47678.1"/>
    </source>
</evidence>
<dbReference type="GO" id="GO:0016491">
    <property type="term" value="F:oxidoreductase activity"/>
    <property type="evidence" value="ECO:0007669"/>
    <property type="project" value="InterPro"/>
</dbReference>
<proteinExistence type="predicted"/>
<evidence type="ECO:0000313" key="3">
    <source>
        <dbReference type="Proteomes" id="UP000050867"/>
    </source>
</evidence>
<dbReference type="SUPFAM" id="SSF51905">
    <property type="entry name" value="FAD/NAD(P)-binding domain"/>
    <property type="match status" value="1"/>
</dbReference>
<comment type="caution">
    <text evidence="2">The sequence shown here is derived from an EMBL/GenBank/DDBJ whole genome shotgun (WGS) entry which is preliminary data.</text>
</comment>
<dbReference type="STRING" id="76728.AQ490_04625"/>
<dbReference type="AlphaFoldDB" id="A0A0T6LNJ1"/>
<evidence type="ECO:0000259" key="1">
    <source>
        <dbReference type="Pfam" id="PF01593"/>
    </source>
</evidence>
<dbReference type="InterPro" id="IPR002937">
    <property type="entry name" value="Amino_oxidase"/>
</dbReference>
<dbReference type="eggNOG" id="COG1232">
    <property type="taxonomic scope" value="Bacteria"/>
</dbReference>
<organism evidence="2 3">
    <name type="scientific">Wenjunlia vitaminophila</name>
    <name type="common">Streptomyces vitaminophilus</name>
    <dbReference type="NCBI Taxonomy" id="76728"/>
    <lineage>
        <taxon>Bacteria</taxon>
        <taxon>Bacillati</taxon>
        <taxon>Actinomycetota</taxon>
        <taxon>Actinomycetes</taxon>
        <taxon>Kitasatosporales</taxon>
        <taxon>Streptomycetaceae</taxon>
        <taxon>Wenjunlia</taxon>
    </lineage>
</organism>
<protein>
    <recommendedName>
        <fullName evidence="1">Amine oxidase domain-containing protein</fullName>
    </recommendedName>
</protein>
<dbReference type="Gene3D" id="3.50.50.60">
    <property type="entry name" value="FAD/NAD(P)-binding domain"/>
    <property type="match status" value="1"/>
</dbReference>
<dbReference type="InterPro" id="IPR036188">
    <property type="entry name" value="FAD/NAD-bd_sf"/>
</dbReference>
<dbReference type="Proteomes" id="UP000050867">
    <property type="component" value="Unassembled WGS sequence"/>
</dbReference>
<feature type="domain" description="Amine oxidase" evidence="1">
    <location>
        <begin position="1"/>
        <end position="429"/>
    </location>
</feature>
<gene>
    <name evidence="2" type="ORF">AQ490_04625</name>
</gene>
<sequence length="432" mass="47889">MSGCAAARELVAAGRQVTVFEAADGLGGRARSWHRPEIEPDTGINLWFTSFYKVLFERIKEYGLEHDMVEMRNSMIIMVDGKPVNLAADSLGSLLRYGHTGLRDRVKFLTNALTMTRKRSHLDLFEPEHLARYDDGTNAAQWASTAMSEGAYQTLVRPTIESFWLWRCEEISQAHVMAMQANVVGSKFYVFGRGMETVAERMARGADVRLNASTTDVSVRDREVVITWTDADGGTNTEAFDEVVLATTAPVAAKLAASLPSEVVAPEMVRFAETQRYEPALSVSYLIDRGQMPSGEHIVPGGPGTRTVRSIITVPKTQITPQGRREKELVFVYMGRQATAELLDEPQERQYERALELAPVLWPDFPRNAEPFHIVERRVGLPWPEPGRFRRAAALAREQHGPVVLAGDFLGCPTAEAAMRTGIRAAKSLLAG</sequence>
<reference evidence="2 3" key="1">
    <citation type="submission" date="2015-10" db="EMBL/GenBank/DDBJ databases">
        <title>Draft genome sequence of pyrrolomycin-producing Streptomyces vitaminophilus.</title>
        <authorList>
            <person name="Graham D.E."/>
            <person name="Mahan K.M."/>
            <person name="Klingeman D.M."/>
            <person name="Hettich R.L."/>
            <person name="Parry R.J."/>
        </authorList>
    </citation>
    <scope>NUCLEOTIDE SEQUENCE [LARGE SCALE GENOMIC DNA]</scope>
    <source>
        <strain evidence="2 3">ATCC 31673</strain>
    </source>
</reference>
<dbReference type="InterPro" id="IPR050464">
    <property type="entry name" value="Zeta_carotene_desat/Oxidored"/>
</dbReference>
<dbReference type="PANTHER" id="PTHR42923">
    <property type="entry name" value="PROTOPORPHYRINOGEN OXIDASE"/>
    <property type="match status" value="1"/>
</dbReference>